<organism evidence="2 3">
    <name type="scientific">Rhodotorula paludigena</name>
    <dbReference type="NCBI Taxonomy" id="86838"/>
    <lineage>
        <taxon>Eukaryota</taxon>
        <taxon>Fungi</taxon>
        <taxon>Dikarya</taxon>
        <taxon>Basidiomycota</taxon>
        <taxon>Pucciniomycotina</taxon>
        <taxon>Microbotryomycetes</taxon>
        <taxon>Sporidiobolales</taxon>
        <taxon>Sporidiobolaceae</taxon>
        <taxon>Rhodotorula</taxon>
    </lineage>
</organism>
<dbReference type="Proteomes" id="UP001342314">
    <property type="component" value="Unassembled WGS sequence"/>
</dbReference>
<protein>
    <submittedName>
        <fullName evidence="2">Uncharacterized protein</fullName>
    </submittedName>
</protein>
<keyword evidence="3" id="KW-1185">Reference proteome</keyword>
<feature type="signal peptide" evidence="1">
    <location>
        <begin position="1"/>
        <end position="17"/>
    </location>
</feature>
<evidence type="ECO:0000313" key="2">
    <source>
        <dbReference type="EMBL" id="GJN88124.1"/>
    </source>
</evidence>
<feature type="chain" id="PRO_5043752930" evidence="1">
    <location>
        <begin position="18"/>
        <end position="176"/>
    </location>
</feature>
<comment type="caution">
    <text evidence="2">The sequence shown here is derived from an EMBL/GenBank/DDBJ whole genome shotgun (WGS) entry which is preliminary data.</text>
</comment>
<keyword evidence="1" id="KW-0732">Signal</keyword>
<dbReference type="AlphaFoldDB" id="A0AAV5GE10"/>
<dbReference type="EMBL" id="BQKY01000002">
    <property type="protein sequence ID" value="GJN88124.1"/>
    <property type="molecule type" value="Genomic_DNA"/>
</dbReference>
<reference evidence="2 3" key="1">
    <citation type="submission" date="2021-12" db="EMBL/GenBank/DDBJ databases">
        <title>High titer production of polyol ester of fatty acids by Rhodotorula paludigena BS15 towards product separation-free biomass refinery.</title>
        <authorList>
            <person name="Mano J."/>
            <person name="Ono H."/>
            <person name="Tanaka T."/>
            <person name="Naito K."/>
            <person name="Sushida H."/>
            <person name="Ike M."/>
            <person name="Tokuyasu K."/>
            <person name="Kitaoka M."/>
        </authorList>
    </citation>
    <scope>NUCLEOTIDE SEQUENCE [LARGE SCALE GENOMIC DNA]</scope>
    <source>
        <strain evidence="2 3">BS15</strain>
    </source>
</reference>
<evidence type="ECO:0000313" key="3">
    <source>
        <dbReference type="Proteomes" id="UP001342314"/>
    </source>
</evidence>
<evidence type="ECO:0000256" key="1">
    <source>
        <dbReference type="SAM" id="SignalP"/>
    </source>
</evidence>
<accession>A0AAV5GE10</accession>
<gene>
    <name evidence="2" type="ORF">Rhopal_001080-T1</name>
</gene>
<proteinExistence type="predicted"/>
<name>A0AAV5GE10_9BASI</name>
<sequence length="176" mass="19158">MRAFFLLVVSLISLVASLPAAPPSFPIPLVAPKPHLSPSSPFPPSLRQLETGELVFSRARWARGGAERETCFREVTGAVASLSIQFDTELVLTDVLHTPIYLWDAYKFDLNASRAYYLEACYRPAGFGALRSALDVEAGVVGATSGKLVQNRTVSSQDQRKTLFDRDGVVESLLSA</sequence>